<comment type="caution">
    <text evidence="4">The sequence shown here is derived from an EMBL/GenBank/DDBJ whole genome shotgun (WGS) entry which is preliminary data.</text>
</comment>
<dbReference type="PANTHER" id="PTHR43022:SF1">
    <property type="entry name" value="PROTEIN SMF"/>
    <property type="match status" value="1"/>
</dbReference>
<dbReference type="InterPro" id="IPR057666">
    <property type="entry name" value="DrpA_SLOG"/>
</dbReference>
<dbReference type="Gene3D" id="1.10.10.10">
    <property type="entry name" value="Winged helix-like DNA-binding domain superfamily/Winged helix DNA-binding domain"/>
    <property type="match status" value="1"/>
</dbReference>
<dbReference type="InterPro" id="IPR041614">
    <property type="entry name" value="DprA_WH"/>
</dbReference>
<reference evidence="4 5" key="1">
    <citation type="submission" date="2016-11" db="EMBL/GenBank/DDBJ databases">
        <title>Genome sequence and comparative genomic analysis of clinical strain Elizabethkingia meningoseptica 61421 PRCM.</title>
        <authorList>
            <person name="Wang M."/>
            <person name="Hu S."/>
            <person name="Cao L."/>
            <person name="Jiang T."/>
            <person name="Zhou Y."/>
            <person name="Ming D."/>
        </authorList>
    </citation>
    <scope>NUCLEOTIDE SEQUENCE [LARGE SCALE GENOMIC DNA]</scope>
    <source>
        <strain evidence="4 5">61421 PRCM</strain>
    </source>
</reference>
<dbReference type="eggNOG" id="COG0758">
    <property type="taxonomic scope" value="Bacteria"/>
</dbReference>
<dbReference type="InterPro" id="IPR003488">
    <property type="entry name" value="DprA"/>
</dbReference>
<dbReference type="EMBL" id="MPOG01000013">
    <property type="protein sequence ID" value="OOH94665.1"/>
    <property type="molecule type" value="Genomic_DNA"/>
</dbReference>
<accession>A0A1V3TZ63</accession>
<comment type="similarity">
    <text evidence="1">Belongs to the DprA/Smf family.</text>
</comment>
<evidence type="ECO:0000313" key="4">
    <source>
        <dbReference type="EMBL" id="OOH94665.1"/>
    </source>
</evidence>
<evidence type="ECO:0000256" key="1">
    <source>
        <dbReference type="ARBA" id="ARBA00006525"/>
    </source>
</evidence>
<evidence type="ECO:0000259" key="2">
    <source>
        <dbReference type="Pfam" id="PF02481"/>
    </source>
</evidence>
<dbReference type="RefSeq" id="WP_069215906.1">
    <property type="nucleotide sequence ID" value="NZ_CP016378.1"/>
</dbReference>
<keyword evidence="5" id="KW-1185">Reference proteome</keyword>
<organism evidence="4 5">
    <name type="scientific">Elizabethkingia meningoseptica</name>
    <name type="common">Chryseobacterium meningosepticum</name>
    <dbReference type="NCBI Taxonomy" id="238"/>
    <lineage>
        <taxon>Bacteria</taxon>
        <taxon>Pseudomonadati</taxon>
        <taxon>Bacteroidota</taxon>
        <taxon>Flavobacteriia</taxon>
        <taxon>Flavobacteriales</taxon>
        <taxon>Weeksellaceae</taxon>
        <taxon>Elizabethkingia</taxon>
    </lineage>
</organism>
<dbReference type="Pfam" id="PF17782">
    <property type="entry name" value="WHD_DprA"/>
    <property type="match status" value="1"/>
</dbReference>
<proteinExistence type="inferred from homology"/>
<dbReference type="Pfam" id="PF02481">
    <property type="entry name" value="DNA_processg_A"/>
    <property type="match status" value="1"/>
</dbReference>
<dbReference type="InterPro" id="IPR036388">
    <property type="entry name" value="WH-like_DNA-bd_sf"/>
</dbReference>
<evidence type="ECO:0000259" key="3">
    <source>
        <dbReference type="Pfam" id="PF17782"/>
    </source>
</evidence>
<dbReference type="SUPFAM" id="SSF102405">
    <property type="entry name" value="MCP/YpsA-like"/>
    <property type="match status" value="1"/>
</dbReference>
<dbReference type="OrthoDB" id="9785707at2"/>
<gene>
    <name evidence="4" type="ORF">BMF97_11505</name>
</gene>
<dbReference type="NCBIfam" id="TIGR00732">
    <property type="entry name" value="dprA"/>
    <property type="match status" value="1"/>
</dbReference>
<dbReference type="Proteomes" id="UP000188947">
    <property type="component" value="Unassembled WGS sequence"/>
</dbReference>
<protein>
    <submittedName>
        <fullName evidence="4">DNA protecting protein DprA</fullName>
    </submittedName>
</protein>
<dbReference type="PANTHER" id="PTHR43022">
    <property type="entry name" value="PROTEIN SMF"/>
    <property type="match status" value="1"/>
</dbReference>
<dbReference type="STRING" id="238.BBD35_04545"/>
<dbReference type="AlphaFoldDB" id="A0A1V3TZ63"/>
<dbReference type="Gene3D" id="3.40.50.450">
    <property type="match status" value="1"/>
</dbReference>
<feature type="domain" description="DprA winged helix" evidence="3">
    <location>
        <begin position="309"/>
        <end position="362"/>
    </location>
</feature>
<name>A0A1V3TZ63_ELIME</name>
<feature type="domain" description="Smf/DprA SLOG" evidence="2">
    <location>
        <begin position="81"/>
        <end position="288"/>
    </location>
</feature>
<dbReference type="GO" id="GO:0009294">
    <property type="term" value="P:DNA-mediated transformation"/>
    <property type="evidence" value="ECO:0007669"/>
    <property type="project" value="InterPro"/>
</dbReference>
<sequence length="368" mass="40754">MFSEETLYAIALRHCLLIGDFYFKKLISAAGSAKDAWLLSKKELKKQYGIGDKISGEIGKDTYLLFAEKELQFCLQNNIKILLSHRKELPGLLNECDDAPAILYQKGTFSDNTNISIVGTRKTSRYGKEFIADFLHQLKDNHIQTISGLALGADTHVHEESLKNNIPTTAVLAHGFQTIYPSANKNLAEKILENGGCLFTEFNSSRDPIRESFIQRNRIIAGISPTTIITETAYGGGSVSTANFANLYNREVLALPGPIDYKYSQGCNLLISQNKARIISSVPEAIEYLGLSAEKTEQLSLFDSQEVLKGLTPEQALVLTTITNSSPINPDEISEKTALPVYRILPVILDLELLGYIRATSGRQYRPT</sequence>
<evidence type="ECO:0000313" key="5">
    <source>
        <dbReference type="Proteomes" id="UP000188947"/>
    </source>
</evidence>